<reference evidence="1" key="2">
    <citation type="submission" date="2015-03" db="EMBL/GenBank/DDBJ databases">
        <authorList>
            <person name="Chow C.-E.T."/>
            <person name="Winget D.M."/>
            <person name="White R.A.III."/>
            <person name="Hallam S.J."/>
            <person name="Suttle C.A."/>
        </authorList>
    </citation>
    <scope>NUCLEOTIDE SEQUENCE</scope>
    <source>
        <strain evidence="1">Anoxic3_5</strain>
    </source>
</reference>
<evidence type="ECO:0000313" key="1">
    <source>
        <dbReference type="EMBL" id="AKH46257.1"/>
    </source>
</evidence>
<accession>A0A0F7L455</accession>
<reference evidence="1" key="1">
    <citation type="journal article" date="2015" name="Front. Microbiol.">
        <title>Combining genomic sequencing methods to explore viral diversity and reveal potential virus-host interactions.</title>
        <authorList>
            <person name="Chow C.E."/>
            <person name="Winget D.M."/>
            <person name="White R.A.III."/>
            <person name="Hallam S.J."/>
            <person name="Suttle C.A."/>
        </authorList>
    </citation>
    <scope>NUCLEOTIDE SEQUENCE</scope>
    <source>
        <strain evidence="1">Anoxic3_5</strain>
    </source>
</reference>
<dbReference type="EMBL" id="KR029580">
    <property type="protein sequence ID" value="AKH46257.1"/>
    <property type="molecule type" value="Genomic_DNA"/>
</dbReference>
<sequence length="64" mass="7623">MAQHWALRLRLRLLRLAVFDCKRSIVQVLVAVVVSQVLARRAAVLRRQRLRQHHKRQNKTERCA</sequence>
<protein>
    <submittedName>
        <fullName evidence="1">Uncharacterized protein</fullName>
    </submittedName>
</protein>
<proteinExistence type="predicted"/>
<name>A0A0F7L455_9VIRU</name>
<organism evidence="1">
    <name type="scientific">uncultured marine virus</name>
    <dbReference type="NCBI Taxonomy" id="186617"/>
    <lineage>
        <taxon>Viruses</taxon>
        <taxon>environmental samples</taxon>
    </lineage>
</organism>